<gene>
    <name evidence="1" type="ORF">HGM15179_005275</name>
</gene>
<dbReference type="EMBL" id="SWJQ01000110">
    <property type="protein sequence ID" value="TRZ21827.1"/>
    <property type="molecule type" value="Genomic_DNA"/>
</dbReference>
<reference evidence="1" key="1">
    <citation type="submission" date="2019-04" db="EMBL/GenBank/DDBJ databases">
        <title>Genome assembly of Zosterops borbonicus 15179.</title>
        <authorList>
            <person name="Leroy T."/>
            <person name="Anselmetti Y."/>
            <person name="Tilak M.-K."/>
            <person name="Nabholz B."/>
        </authorList>
    </citation>
    <scope>NUCLEOTIDE SEQUENCE</scope>
    <source>
        <strain evidence="1">HGM_15179</strain>
        <tissue evidence="1">Muscle</tissue>
    </source>
</reference>
<proteinExistence type="predicted"/>
<comment type="caution">
    <text evidence="1">The sequence shown here is derived from an EMBL/GenBank/DDBJ whole genome shotgun (WGS) entry which is preliminary data.</text>
</comment>
<dbReference type="Proteomes" id="UP000796761">
    <property type="component" value="Unassembled WGS sequence"/>
</dbReference>
<evidence type="ECO:0000313" key="2">
    <source>
        <dbReference type="Proteomes" id="UP000796761"/>
    </source>
</evidence>
<protein>
    <submittedName>
        <fullName evidence="1">Uncharacterized protein</fullName>
    </submittedName>
</protein>
<evidence type="ECO:0000313" key="1">
    <source>
        <dbReference type="EMBL" id="TRZ21827.1"/>
    </source>
</evidence>
<sequence>MEIYCVAEIQVQPVKDIPEAKGYALREAADHGHPLQEQYPEGMYPLGKTHAETASFNFKWITPSKTNDSTKFIAAERWMLSNPNNNKNPNRISSSFFTIDQISEDFQREAQCNGLTEQVLLDNQSKERQ</sequence>
<keyword evidence="2" id="KW-1185">Reference proteome</keyword>
<name>A0A8K1LPZ6_9PASS</name>
<dbReference type="AlphaFoldDB" id="A0A8K1LPZ6"/>
<accession>A0A8K1LPZ6</accession>
<organism evidence="1 2">
    <name type="scientific">Zosterops borbonicus</name>
    <dbReference type="NCBI Taxonomy" id="364589"/>
    <lineage>
        <taxon>Eukaryota</taxon>
        <taxon>Metazoa</taxon>
        <taxon>Chordata</taxon>
        <taxon>Craniata</taxon>
        <taxon>Vertebrata</taxon>
        <taxon>Euteleostomi</taxon>
        <taxon>Archelosauria</taxon>
        <taxon>Archosauria</taxon>
        <taxon>Dinosauria</taxon>
        <taxon>Saurischia</taxon>
        <taxon>Theropoda</taxon>
        <taxon>Coelurosauria</taxon>
        <taxon>Aves</taxon>
        <taxon>Neognathae</taxon>
        <taxon>Neoaves</taxon>
        <taxon>Telluraves</taxon>
        <taxon>Australaves</taxon>
        <taxon>Passeriformes</taxon>
        <taxon>Sylvioidea</taxon>
        <taxon>Zosteropidae</taxon>
        <taxon>Zosterops</taxon>
    </lineage>
</organism>